<evidence type="ECO:0000313" key="3">
    <source>
        <dbReference type="EMBL" id="OPH62138.1"/>
    </source>
</evidence>
<protein>
    <submittedName>
        <fullName evidence="3">DNA polymerase subunit beta</fullName>
    </submittedName>
</protein>
<feature type="domain" description="DUF4037" evidence="2">
    <location>
        <begin position="138"/>
        <end position="220"/>
    </location>
</feature>
<dbReference type="InterPro" id="IPR002934">
    <property type="entry name" value="Polymerase_NTP_transf_dom"/>
</dbReference>
<dbReference type="SUPFAM" id="SSF81301">
    <property type="entry name" value="Nucleotidyltransferase"/>
    <property type="match status" value="1"/>
</dbReference>
<dbReference type="EMBL" id="MBTG01000001">
    <property type="protein sequence ID" value="OPH62138.1"/>
    <property type="molecule type" value="Genomic_DNA"/>
</dbReference>
<dbReference type="Gene3D" id="3.30.460.10">
    <property type="entry name" value="Beta Polymerase, domain 2"/>
    <property type="match status" value="1"/>
</dbReference>
<dbReference type="InterPro" id="IPR025117">
    <property type="entry name" value="DUF4037"/>
</dbReference>
<dbReference type="CDD" id="cd05403">
    <property type="entry name" value="NT_KNTase_like"/>
    <property type="match status" value="1"/>
</dbReference>
<feature type="domain" description="Polymerase nucleotidyl transferase" evidence="1">
    <location>
        <begin position="12"/>
        <end position="57"/>
    </location>
</feature>
<evidence type="ECO:0000259" key="2">
    <source>
        <dbReference type="Pfam" id="PF13228"/>
    </source>
</evidence>
<proteinExistence type="predicted"/>
<name>A0A1V4HTL6_9BACL</name>
<dbReference type="GO" id="GO:0016779">
    <property type="term" value="F:nucleotidyltransferase activity"/>
    <property type="evidence" value="ECO:0007669"/>
    <property type="project" value="InterPro"/>
</dbReference>
<dbReference type="AlphaFoldDB" id="A0A1V4HTL6"/>
<gene>
    <name evidence="3" type="ORF">BC351_02575</name>
</gene>
<accession>A0A1V4HTL6</accession>
<dbReference type="STRING" id="1469647.BC351_02575"/>
<reference evidence="4" key="1">
    <citation type="submission" date="2016-07" db="EMBL/GenBank/DDBJ databases">
        <authorList>
            <person name="Florea S."/>
            <person name="Webb J.S."/>
            <person name="Jaromczyk J."/>
            <person name="Schardl C.L."/>
        </authorList>
    </citation>
    <scope>NUCLEOTIDE SEQUENCE [LARGE SCALE GENOMIC DNA]</scope>
    <source>
        <strain evidence="4">CY1</strain>
    </source>
</reference>
<keyword evidence="4" id="KW-1185">Reference proteome</keyword>
<dbReference type="OrthoDB" id="5176171at2"/>
<evidence type="ECO:0000259" key="1">
    <source>
        <dbReference type="Pfam" id="PF01909"/>
    </source>
</evidence>
<comment type="caution">
    <text evidence="3">The sequence shown here is derived from an EMBL/GenBank/DDBJ whole genome shotgun (WGS) entry which is preliminary data.</text>
</comment>
<dbReference type="RefSeq" id="WP_079409137.1">
    <property type="nucleotide sequence ID" value="NZ_MBTG01000001.1"/>
</dbReference>
<dbReference type="InterPro" id="IPR043519">
    <property type="entry name" value="NT_sf"/>
</dbReference>
<evidence type="ECO:0000313" key="4">
    <source>
        <dbReference type="Proteomes" id="UP000190626"/>
    </source>
</evidence>
<dbReference type="Proteomes" id="UP000190626">
    <property type="component" value="Unassembled WGS sequence"/>
</dbReference>
<sequence>MAANDVISTAVEQLRHVPGVKAIVLGGSRARGTETVESDIDLGLYYQPDQPIDVHALDLIATSLDEERRKGLITPIGEWGPWINGGGWLKSGGLPLDILYRDMERVSSVIDDCSRGRIDIHYQPGHPHGFCTSIYMGEVASCKLLWDPDGLVMAMKQRTDPYPAALRQATISKFMWEADFSIANAKKAQSRNDVSYAAGHLFRTVSCLVQVLFACNGVYLLNEKGAVAQCGQFSAVPANFEQRVREGFACLSAERAGMTEAVRIFESLVHETEASAS</sequence>
<dbReference type="Pfam" id="PF13228">
    <property type="entry name" value="DUF4037"/>
    <property type="match status" value="1"/>
</dbReference>
<organism evidence="3 4">
    <name type="scientific">Paenibacillus ferrarius</name>
    <dbReference type="NCBI Taxonomy" id="1469647"/>
    <lineage>
        <taxon>Bacteria</taxon>
        <taxon>Bacillati</taxon>
        <taxon>Bacillota</taxon>
        <taxon>Bacilli</taxon>
        <taxon>Bacillales</taxon>
        <taxon>Paenibacillaceae</taxon>
        <taxon>Paenibacillus</taxon>
    </lineage>
</organism>
<dbReference type="Pfam" id="PF01909">
    <property type="entry name" value="NTP_transf_2"/>
    <property type="match status" value="1"/>
</dbReference>